<feature type="region of interest" description="Disordered" evidence="1">
    <location>
        <begin position="685"/>
        <end position="716"/>
    </location>
</feature>
<reference evidence="2 3" key="1">
    <citation type="submission" date="2016-10" db="EMBL/GenBank/DDBJ databases">
        <authorList>
            <person name="de Groot N.N."/>
        </authorList>
    </citation>
    <scope>NUCLEOTIDE SEQUENCE [LARGE SCALE GENOMIC DNA]</scope>
    <source>
        <strain evidence="2 3">DSM 19073</strain>
    </source>
</reference>
<dbReference type="EMBL" id="FORA01000001">
    <property type="protein sequence ID" value="SFI59230.1"/>
    <property type="molecule type" value="Genomic_DNA"/>
</dbReference>
<evidence type="ECO:0008006" key="4">
    <source>
        <dbReference type="Google" id="ProtNLM"/>
    </source>
</evidence>
<accession>A0A1I3JGJ2</accession>
<evidence type="ECO:0000256" key="1">
    <source>
        <dbReference type="SAM" id="MobiDB-lite"/>
    </source>
</evidence>
<feature type="compositionally biased region" description="Pro residues" evidence="1">
    <location>
        <begin position="422"/>
        <end position="434"/>
    </location>
</feature>
<feature type="compositionally biased region" description="Polar residues" evidence="1">
    <location>
        <begin position="942"/>
        <end position="958"/>
    </location>
</feature>
<protein>
    <recommendedName>
        <fullName evidence="4">Type IV pilus biogenesis protein PilP</fullName>
    </recommendedName>
</protein>
<evidence type="ECO:0000313" key="2">
    <source>
        <dbReference type="EMBL" id="SFI59230.1"/>
    </source>
</evidence>
<feature type="compositionally biased region" description="Basic and acidic residues" evidence="1">
    <location>
        <begin position="894"/>
        <end position="917"/>
    </location>
</feature>
<feature type="region of interest" description="Disordered" evidence="1">
    <location>
        <begin position="389"/>
        <end position="441"/>
    </location>
</feature>
<dbReference type="STRING" id="390807.SAMN04488095_1314"/>
<dbReference type="OrthoDB" id="7870459at2"/>
<name>A0A1I3JGJ2_9RHOB</name>
<dbReference type="RefSeq" id="WP_092778204.1">
    <property type="nucleotide sequence ID" value="NZ_FORA01000001.1"/>
</dbReference>
<feature type="region of interest" description="Disordered" evidence="1">
    <location>
        <begin position="876"/>
        <end position="958"/>
    </location>
</feature>
<feature type="compositionally biased region" description="Low complexity" evidence="1">
    <location>
        <begin position="876"/>
        <end position="893"/>
    </location>
</feature>
<evidence type="ECO:0000313" key="3">
    <source>
        <dbReference type="Proteomes" id="UP000199110"/>
    </source>
</evidence>
<gene>
    <name evidence="2" type="ORF">SAMN04488095_1314</name>
</gene>
<feature type="region of interest" description="Disordered" evidence="1">
    <location>
        <begin position="745"/>
        <end position="809"/>
    </location>
</feature>
<proteinExistence type="predicted"/>
<keyword evidence="3" id="KW-1185">Reference proteome</keyword>
<dbReference type="Proteomes" id="UP000199110">
    <property type="component" value="Unassembled WGS sequence"/>
</dbReference>
<feature type="compositionally biased region" description="Low complexity" evidence="1">
    <location>
        <begin position="702"/>
        <end position="716"/>
    </location>
</feature>
<feature type="compositionally biased region" description="Low complexity" evidence="1">
    <location>
        <begin position="411"/>
        <end position="421"/>
    </location>
</feature>
<organism evidence="2 3">
    <name type="scientific">Jannaschia pohangensis</name>
    <dbReference type="NCBI Taxonomy" id="390807"/>
    <lineage>
        <taxon>Bacteria</taxon>
        <taxon>Pseudomonadati</taxon>
        <taxon>Pseudomonadota</taxon>
        <taxon>Alphaproteobacteria</taxon>
        <taxon>Rhodobacterales</taxon>
        <taxon>Roseobacteraceae</taxon>
        <taxon>Jannaschia</taxon>
    </lineage>
</organism>
<dbReference type="AlphaFoldDB" id="A0A1I3JGJ2"/>
<sequence>MTPLVALDLSLDGISVLTRAPEGPDHGKWYREGVVRLDAPDMAETLGRLRDKCAERVGGDFTSILIIPDSQILFTSLERDDRKPEETIRSLLRGRTPYDVEDLTFDFVQRGDRLQVAVIALETLLEAETFAADFGFRPVTLIGNPTDSTYPGRPDFGKTGIATELLAGDSLSIDLGETIDVIAAPAPAPLPEAIPAPKAPTPAHAVAGDPAGRARVVDTRPAQIPPAPPPRAADAPVMAAPVEAEVPEAPEDLPTEAAEFAALVDDTPTAEDPMPETAGRIEDEDVQTEVVKAEDVSPPASTPVAEDHPTLSDALAAPDTTEDEGVEPELPVFSHSPKPLVVAASDVEAPRFTTKRRSEPTLPTEPVLTRIAPRLSAPVPVADRIEPTVSAPSRPAEVSADPVDTPPVPRPALTTPPHVGTTPPPRPKTMPPIPLSTLAEGLGAPKRPEALADATSDAPRKRLAGLMSGTKVRATPKVPSNDDATPVGMAAVAANSSLGGQRGGSARMGLYLTLSLLALLAMVGLGSAFFLPGDDPRAVAELIETETSTNAPQDDVAMLLPEPGTQPGVSVASPIPDLVTPPQPIPGESPEELAEAGEDVPVEALPEALADAATFAATPDLAPSPTTGDAQDIDLAQVDSVITSASATSLPTTVPPLDVFAPQQNPAPAGADVPVATAPIEAAPETPTVAEVVPEEVPAETPPVETAEAAEPAAEAQPDLVVASAEGTLAPGGYRVVLGQPAVLPTRRPGSEAAADETTAEVPAELTEEETALLRVRPVQRPGDAPAAEETAPDTETEDPLINGLSREELLRIRPRIRPAGISEAAAEASAEASAEELAAANRAREAEIAEQNAAIQAAAASAAASLAQQQLATSASTAGSSGSSSPLALALSERPRTRPRSVERDAARIVTQRREQATAASASTATASASNDAPVQAAPRSDQTIRSSGGSVARAATQTNQIRLRDTNLIGVYGRPNARRALVRLGNGRYVKVEVGDRLERGRVTAIGESELVYQRGGRSVTLRLPRA</sequence>
<feature type="compositionally biased region" description="Low complexity" evidence="1">
    <location>
        <begin position="918"/>
        <end position="931"/>
    </location>
</feature>